<organism evidence="2 3">
    <name type="scientific">Nocardioides nanhaiensis</name>
    <dbReference type="NCBI Taxonomy" id="1476871"/>
    <lineage>
        <taxon>Bacteria</taxon>
        <taxon>Bacillati</taxon>
        <taxon>Actinomycetota</taxon>
        <taxon>Actinomycetes</taxon>
        <taxon>Propionibacteriales</taxon>
        <taxon>Nocardioidaceae</taxon>
        <taxon>Nocardioides</taxon>
    </lineage>
</organism>
<dbReference type="InterPro" id="IPR009799">
    <property type="entry name" value="EthD_dom"/>
</dbReference>
<dbReference type="Pfam" id="PF07110">
    <property type="entry name" value="EthD"/>
    <property type="match status" value="1"/>
</dbReference>
<evidence type="ECO:0000313" key="2">
    <source>
        <dbReference type="EMBL" id="GAA4679205.1"/>
    </source>
</evidence>
<keyword evidence="3" id="KW-1185">Reference proteome</keyword>
<dbReference type="SUPFAM" id="SSF54909">
    <property type="entry name" value="Dimeric alpha+beta barrel"/>
    <property type="match status" value="1"/>
</dbReference>
<feature type="domain" description="EthD" evidence="1">
    <location>
        <begin position="20"/>
        <end position="85"/>
    </location>
</feature>
<dbReference type="Proteomes" id="UP001500621">
    <property type="component" value="Unassembled WGS sequence"/>
</dbReference>
<dbReference type="EMBL" id="BAABIM010000001">
    <property type="protein sequence ID" value="GAA4679205.1"/>
    <property type="molecule type" value="Genomic_DNA"/>
</dbReference>
<protein>
    <recommendedName>
        <fullName evidence="1">EthD domain-containing protein</fullName>
    </recommendedName>
</protein>
<sequence>MACVHRLTVQYFDPTDGTGFEAVYRERHVPIVQEVPGLARFVLSTPRGTGDTPHLVAELWFEDAETMKAALGSSQMSRAAEDAETYEVARRVMFAAEVEDVATSA</sequence>
<proteinExistence type="predicted"/>
<comment type="caution">
    <text evidence="2">The sequence shown here is derived from an EMBL/GenBank/DDBJ whole genome shotgun (WGS) entry which is preliminary data.</text>
</comment>
<evidence type="ECO:0000259" key="1">
    <source>
        <dbReference type="Pfam" id="PF07110"/>
    </source>
</evidence>
<name>A0ABP8W2P1_9ACTN</name>
<gene>
    <name evidence="2" type="ORF">GCM10023226_15690</name>
</gene>
<evidence type="ECO:0000313" key="3">
    <source>
        <dbReference type="Proteomes" id="UP001500621"/>
    </source>
</evidence>
<reference evidence="3" key="1">
    <citation type="journal article" date="2019" name="Int. J. Syst. Evol. Microbiol.">
        <title>The Global Catalogue of Microorganisms (GCM) 10K type strain sequencing project: providing services to taxonomists for standard genome sequencing and annotation.</title>
        <authorList>
            <consortium name="The Broad Institute Genomics Platform"/>
            <consortium name="The Broad Institute Genome Sequencing Center for Infectious Disease"/>
            <person name="Wu L."/>
            <person name="Ma J."/>
        </authorList>
    </citation>
    <scope>NUCLEOTIDE SEQUENCE [LARGE SCALE GENOMIC DNA]</scope>
    <source>
        <strain evidence="3">JCM 18127</strain>
    </source>
</reference>
<dbReference type="NCBIfam" id="TIGR02118">
    <property type="entry name" value="EthD family reductase"/>
    <property type="match status" value="1"/>
</dbReference>
<dbReference type="Gene3D" id="3.30.70.100">
    <property type="match status" value="1"/>
</dbReference>
<accession>A0ABP8W2P1</accession>
<dbReference type="InterPro" id="IPR011008">
    <property type="entry name" value="Dimeric_a/b-barrel"/>
</dbReference>